<dbReference type="NCBIfam" id="NF009466">
    <property type="entry name" value="PRK12826.1-2"/>
    <property type="match status" value="1"/>
</dbReference>
<keyword evidence="8" id="KW-0276">Fatty acid metabolism</keyword>
<dbReference type="Gene3D" id="3.40.50.720">
    <property type="entry name" value="NAD(P)-binding Rossmann-like Domain"/>
    <property type="match status" value="1"/>
</dbReference>
<dbReference type="PRINTS" id="PR00080">
    <property type="entry name" value="SDRFAMILY"/>
</dbReference>
<dbReference type="FunFam" id="3.40.50.720:FF:000115">
    <property type="entry name" value="3-oxoacyl-[acyl-carrier-protein] reductase FabG"/>
    <property type="match status" value="1"/>
</dbReference>
<accession>A0A517YLJ6</accession>
<organism evidence="10 11">
    <name type="scientific">Anatilimnocola aggregata</name>
    <dbReference type="NCBI Taxonomy" id="2528021"/>
    <lineage>
        <taxon>Bacteria</taxon>
        <taxon>Pseudomonadati</taxon>
        <taxon>Planctomycetota</taxon>
        <taxon>Planctomycetia</taxon>
        <taxon>Pirellulales</taxon>
        <taxon>Pirellulaceae</taxon>
        <taxon>Anatilimnocola</taxon>
    </lineage>
</organism>
<keyword evidence="8" id="KW-0275">Fatty acid biosynthesis</keyword>
<dbReference type="UniPathway" id="UPA00094"/>
<evidence type="ECO:0000256" key="8">
    <source>
        <dbReference type="RuleBase" id="RU366074"/>
    </source>
</evidence>
<dbReference type="GO" id="GO:0006633">
    <property type="term" value="P:fatty acid biosynthetic process"/>
    <property type="evidence" value="ECO:0007669"/>
    <property type="project" value="UniProtKB-UniPathway"/>
</dbReference>
<evidence type="ECO:0000256" key="6">
    <source>
        <dbReference type="PIRSR" id="PIRSR611284-1"/>
    </source>
</evidence>
<evidence type="ECO:0000256" key="1">
    <source>
        <dbReference type="ARBA" id="ARBA00002607"/>
    </source>
</evidence>
<dbReference type="PANTHER" id="PTHR42879">
    <property type="entry name" value="3-OXOACYL-(ACYL-CARRIER-PROTEIN) REDUCTASE"/>
    <property type="match status" value="1"/>
</dbReference>
<evidence type="ECO:0000256" key="4">
    <source>
        <dbReference type="ARBA" id="ARBA00023002"/>
    </source>
</evidence>
<evidence type="ECO:0000256" key="2">
    <source>
        <dbReference type="ARBA" id="ARBA00006484"/>
    </source>
</evidence>
<dbReference type="SMART" id="SM00822">
    <property type="entry name" value="PKS_KR"/>
    <property type="match status" value="1"/>
</dbReference>
<dbReference type="GO" id="GO:0004316">
    <property type="term" value="F:3-oxoacyl-[acyl-carrier-protein] reductase (NADPH) activity"/>
    <property type="evidence" value="ECO:0007669"/>
    <property type="project" value="UniProtKB-UniRule"/>
</dbReference>
<dbReference type="KEGG" id="aagg:ETAA8_62580"/>
<dbReference type="EC" id="1.1.1.100" evidence="8"/>
<dbReference type="RefSeq" id="WP_145097684.1">
    <property type="nucleotide sequence ID" value="NZ_CP036274.1"/>
</dbReference>
<dbReference type="InterPro" id="IPR050259">
    <property type="entry name" value="SDR"/>
</dbReference>
<keyword evidence="11" id="KW-1185">Reference proteome</keyword>
<keyword evidence="8" id="KW-0444">Lipid biosynthesis</keyword>
<dbReference type="NCBIfam" id="NF005559">
    <property type="entry name" value="PRK07231.1"/>
    <property type="match status" value="1"/>
</dbReference>
<feature type="active site" description="Proton acceptor" evidence="6">
    <location>
        <position position="164"/>
    </location>
</feature>
<dbReference type="EMBL" id="CP036274">
    <property type="protein sequence ID" value="QDU31105.1"/>
    <property type="molecule type" value="Genomic_DNA"/>
</dbReference>
<proteinExistence type="inferred from homology"/>
<dbReference type="Proteomes" id="UP000315017">
    <property type="component" value="Chromosome"/>
</dbReference>
<dbReference type="InterPro" id="IPR020904">
    <property type="entry name" value="Sc_DH/Rdtase_CS"/>
</dbReference>
<dbReference type="InterPro" id="IPR011284">
    <property type="entry name" value="3oxo_ACP_reduc"/>
</dbReference>
<comment type="function">
    <text evidence="1 8">Catalyzes the NADPH-dependent reduction of beta-ketoacyl-ACP substrates to beta-hydroxyacyl-ACP products, the first reductive step in the elongation cycle of fatty acid biosynthesis.</text>
</comment>
<name>A0A517YLJ6_9BACT</name>
<evidence type="ECO:0000256" key="3">
    <source>
        <dbReference type="ARBA" id="ARBA00022857"/>
    </source>
</evidence>
<dbReference type="PANTHER" id="PTHR42879:SF2">
    <property type="entry name" value="3-OXOACYL-[ACYL-CARRIER-PROTEIN] REDUCTASE FABG"/>
    <property type="match status" value="1"/>
</dbReference>
<keyword evidence="3 7" id="KW-0521">NADP</keyword>
<dbReference type="PRINTS" id="PR00081">
    <property type="entry name" value="GDHRDH"/>
</dbReference>
<evidence type="ECO:0000256" key="5">
    <source>
        <dbReference type="ARBA" id="ARBA00048508"/>
    </source>
</evidence>
<evidence type="ECO:0000313" key="11">
    <source>
        <dbReference type="Proteomes" id="UP000315017"/>
    </source>
</evidence>
<sequence length="256" mass="26801">MADNPYDSLKVDLSGQIAVVTGASQGLGKAIAVALAKSGAKVACIARNAEKLAATVADITAAGGQGEAFPCDVRESSAVDKLMNDINEKWGRIDILVNNAGVTRDTLLPVMSDEQWDEVIATNLRGPFLFARAASRLMMRQRYGRIINMSSVSGLMGNAGQTNYSASKAGLIGFTRSMSRELAKRKVTINAVCPGFIESEMTKILGDVVIEEAKKRIPAGRVGKAEDVAACVLFLASPAAGYVTGAVLTVDGGMTG</sequence>
<keyword evidence="8" id="KW-0443">Lipid metabolism</keyword>
<feature type="binding site" evidence="7">
    <location>
        <position position="197"/>
    </location>
    <ligand>
        <name>NADP(+)</name>
        <dbReference type="ChEBI" id="CHEBI:58349"/>
    </ligand>
</feature>
<keyword evidence="4 8" id="KW-0560">Oxidoreductase</keyword>
<comment type="catalytic activity">
    <reaction evidence="5 8">
        <text>a (3R)-hydroxyacyl-[ACP] + NADP(+) = a 3-oxoacyl-[ACP] + NADPH + H(+)</text>
        <dbReference type="Rhea" id="RHEA:17397"/>
        <dbReference type="Rhea" id="RHEA-COMP:9916"/>
        <dbReference type="Rhea" id="RHEA-COMP:9945"/>
        <dbReference type="ChEBI" id="CHEBI:15378"/>
        <dbReference type="ChEBI" id="CHEBI:57783"/>
        <dbReference type="ChEBI" id="CHEBI:58349"/>
        <dbReference type="ChEBI" id="CHEBI:78776"/>
        <dbReference type="ChEBI" id="CHEBI:78827"/>
        <dbReference type="EC" id="1.1.1.100"/>
    </reaction>
</comment>
<comment type="pathway">
    <text evidence="8">Lipid metabolism; fatty acid biosynthesis.</text>
</comment>
<dbReference type="CDD" id="cd05333">
    <property type="entry name" value="BKR_SDR_c"/>
    <property type="match status" value="1"/>
</dbReference>
<reference evidence="10 11" key="1">
    <citation type="submission" date="2019-02" db="EMBL/GenBank/DDBJ databases">
        <title>Deep-cultivation of Planctomycetes and their phenomic and genomic characterization uncovers novel biology.</title>
        <authorList>
            <person name="Wiegand S."/>
            <person name="Jogler M."/>
            <person name="Boedeker C."/>
            <person name="Pinto D."/>
            <person name="Vollmers J."/>
            <person name="Rivas-Marin E."/>
            <person name="Kohn T."/>
            <person name="Peeters S.H."/>
            <person name="Heuer A."/>
            <person name="Rast P."/>
            <person name="Oberbeckmann S."/>
            <person name="Bunk B."/>
            <person name="Jeske O."/>
            <person name="Meyerdierks A."/>
            <person name="Storesund J.E."/>
            <person name="Kallscheuer N."/>
            <person name="Luecker S."/>
            <person name="Lage O.M."/>
            <person name="Pohl T."/>
            <person name="Merkel B.J."/>
            <person name="Hornburger P."/>
            <person name="Mueller R.-W."/>
            <person name="Bruemmer F."/>
            <person name="Labrenz M."/>
            <person name="Spormann A.M."/>
            <person name="Op den Camp H."/>
            <person name="Overmann J."/>
            <person name="Amann R."/>
            <person name="Jetten M.S.M."/>
            <person name="Mascher T."/>
            <person name="Medema M.H."/>
            <person name="Devos D.P."/>
            <person name="Kaster A.-K."/>
            <person name="Ovreas L."/>
            <person name="Rohde M."/>
            <person name="Galperin M.Y."/>
            <person name="Jogler C."/>
        </authorList>
    </citation>
    <scope>NUCLEOTIDE SEQUENCE [LARGE SCALE GENOMIC DNA]</scope>
    <source>
        <strain evidence="10 11">ETA_A8</strain>
    </source>
</reference>
<feature type="binding site" evidence="7">
    <location>
        <position position="99"/>
    </location>
    <ligand>
        <name>NADP(+)</name>
        <dbReference type="ChEBI" id="CHEBI:58349"/>
    </ligand>
</feature>
<protein>
    <recommendedName>
        <fullName evidence="8">3-oxoacyl-[acyl-carrier-protein] reductase</fullName>
        <ecNumber evidence="8">1.1.1.100</ecNumber>
    </recommendedName>
</protein>
<comment type="similarity">
    <text evidence="2 8">Belongs to the short-chain dehydrogenases/reductases (SDR) family.</text>
</comment>
<dbReference type="GO" id="GO:0051287">
    <property type="term" value="F:NAD binding"/>
    <property type="evidence" value="ECO:0007669"/>
    <property type="project" value="UniProtKB-UniRule"/>
</dbReference>
<gene>
    <name evidence="10" type="primary">fabG_13</name>
    <name evidence="10" type="ORF">ETAA8_62580</name>
</gene>
<dbReference type="PROSITE" id="PS00061">
    <property type="entry name" value="ADH_SHORT"/>
    <property type="match status" value="1"/>
</dbReference>
<dbReference type="InterPro" id="IPR057326">
    <property type="entry name" value="KR_dom"/>
</dbReference>
<dbReference type="AlphaFoldDB" id="A0A517YLJ6"/>
<evidence type="ECO:0000259" key="9">
    <source>
        <dbReference type="SMART" id="SM00822"/>
    </source>
</evidence>
<feature type="domain" description="Ketoreductase" evidence="9">
    <location>
        <begin position="16"/>
        <end position="200"/>
    </location>
</feature>
<evidence type="ECO:0000256" key="7">
    <source>
        <dbReference type="PIRSR" id="PIRSR611284-2"/>
    </source>
</evidence>
<feature type="binding site" evidence="7">
    <location>
        <begin position="164"/>
        <end position="168"/>
    </location>
    <ligand>
        <name>NADP(+)</name>
        <dbReference type="ChEBI" id="CHEBI:58349"/>
    </ligand>
</feature>
<dbReference type="Pfam" id="PF13561">
    <property type="entry name" value="adh_short_C2"/>
    <property type="match status" value="1"/>
</dbReference>
<dbReference type="NCBIfam" id="TIGR01830">
    <property type="entry name" value="3oxo_ACP_reduc"/>
    <property type="match status" value="1"/>
</dbReference>
<dbReference type="OrthoDB" id="9803333at2"/>
<comment type="subunit">
    <text evidence="8">Homotetramer.</text>
</comment>
<dbReference type="SUPFAM" id="SSF51735">
    <property type="entry name" value="NAD(P)-binding Rossmann-fold domains"/>
    <property type="match status" value="1"/>
</dbReference>
<dbReference type="InterPro" id="IPR036291">
    <property type="entry name" value="NAD(P)-bd_dom_sf"/>
</dbReference>
<evidence type="ECO:0000313" key="10">
    <source>
        <dbReference type="EMBL" id="QDU31105.1"/>
    </source>
</evidence>
<dbReference type="InterPro" id="IPR002347">
    <property type="entry name" value="SDR_fam"/>
</dbReference>